<feature type="chain" id="PRO_5042063580" evidence="1">
    <location>
        <begin position="22"/>
        <end position="225"/>
    </location>
</feature>
<dbReference type="AlphaFoldDB" id="A0AAD5K9E2"/>
<evidence type="ECO:0000256" key="1">
    <source>
        <dbReference type="SAM" id="SignalP"/>
    </source>
</evidence>
<name>A0AAD5K9E2_9FUNG</name>
<reference evidence="2" key="1">
    <citation type="journal article" date="2022" name="IScience">
        <title>Evolution of zygomycete secretomes and the origins of terrestrial fungal ecologies.</title>
        <authorList>
            <person name="Chang Y."/>
            <person name="Wang Y."/>
            <person name="Mondo S."/>
            <person name="Ahrendt S."/>
            <person name="Andreopoulos W."/>
            <person name="Barry K."/>
            <person name="Beard J."/>
            <person name="Benny G.L."/>
            <person name="Blankenship S."/>
            <person name="Bonito G."/>
            <person name="Cuomo C."/>
            <person name="Desiro A."/>
            <person name="Gervers K.A."/>
            <person name="Hundley H."/>
            <person name="Kuo A."/>
            <person name="LaButti K."/>
            <person name="Lang B.F."/>
            <person name="Lipzen A."/>
            <person name="O'Donnell K."/>
            <person name="Pangilinan J."/>
            <person name="Reynolds N."/>
            <person name="Sandor L."/>
            <person name="Smith M.E."/>
            <person name="Tsang A."/>
            <person name="Grigoriev I.V."/>
            <person name="Stajich J.E."/>
            <person name="Spatafora J.W."/>
        </authorList>
    </citation>
    <scope>NUCLEOTIDE SEQUENCE</scope>
    <source>
        <strain evidence="2">RSA 2281</strain>
    </source>
</reference>
<dbReference type="Proteomes" id="UP001209540">
    <property type="component" value="Unassembled WGS sequence"/>
</dbReference>
<keyword evidence="1" id="KW-0732">Signal</keyword>
<proteinExistence type="predicted"/>
<evidence type="ECO:0000313" key="3">
    <source>
        <dbReference type="Proteomes" id="UP001209540"/>
    </source>
</evidence>
<gene>
    <name evidence="2" type="ORF">BDA99DRAFT_533392</name>
</gene>
<protein>
    <submittedName>
        <fullName evidence="2">Uncharacterized protein</fullName>
    </submittedName>
</protein>
<evidence type="ECO:0000313" key="2">
    <source>
        <dbReference type="EMBL" id="KAI9274785.1"/>
    </source>
</evidence>
<accession>A0AAD5K9E2</accession>
<reference evidence="2" key="2">
    <citation type="submission" date="2023-02" db="EMBL/GenBank/DDBJ databases">
        <authorList>
            <consortium name="DOE Joint Genome Institute"/>
            <person name="Mondo S.J."/>
            <person name="Chang Y."/>
            <person name="Wang Y."/>
            <person name="Ahrendt S."/>
            <person name="Andreopoulos W."/>
            <person name="Barry K."/>
            <person name="Beard J."/>
            <person name="Benny G.L."/>
            <person name="Blankenship S."/>
            <person name="Bonito G."/>
            <person name="Cuomo C."/>
            <person name="Desiro A."/>
            <person name="Gervers K.A."/>
            <person name="Hundley H."/>
            <person name="Kuo A."/>
            <person name="LaButti K."/>
            <person name="Lang B.F."/>
            <person name="Lipzen A."/>
            <person name="O'Donnell K."/>
            <person name="Pangilinan J."/>
            <person name="Reynolds N."/>
            <person name="Sandor L."/>
            <person name="Smith M.W."/>
            <person name="Tsang A."/>
            <person name="Grigoriev I.V."/>
            <person name="Stajich J.E."/>
            <person name="Spatafora J.W."/>
        </authorList>
    </citation>
    <scope>NUCLEOTIDE SEQUENCE</scope>
    <source>
        <strain evidence="2">RSA 2281</strain>
    </source>
</reference>
<dbReference type="EMBL" id="JAIXMP010000004">
    <property type="protein sequence ID" value="KAI9274785.1"/>
    <property type="molecule type" value="Genomic_DNA"/>
</dbReference>
<organism evidence="2 3">
    <name type="scientific">Phascolomyces articulosus</name>
    <dbReference type="NCBI Taxonomy" id="60185"/>
    <lineage>
        <taxon>Eukaryota</taxon>
        <taxon>Fungi</taxon>
        <taxon>Fungi incertae sedis</taxon>
        <taxon>Mucoromycota</taxon>
        <taxon>Mucoromycotina</taxon>
        <taxon>Mucoromycetes</taxon>
        <taxon>Mucorales</taxon>
        <taxon>Lichtheimiaceae</taxon>
        <taxon>Phascolomyces</taxon>
    </lineage>
</organism>
<feature type="signal peptide" evidence="1">
    <location>
        <begin position="1"/>
        <end position="21"/>
    </location>
</feature>
<comment type="caution">
    <text evidence="2">The sequence shown here is derived from an EMBL/GenBank/DDBJ whole genome shotgun (WGS) entry which is preliminary data.</text>
</comment>
<sequence>MTLILILTLVLISLLFQQTLEKCSYDVHSMLDKATPDLNTLAVGDLRRFEKTRNMIKSYSNRNSMIVLAPPSSSPETLKNNLTKNRQCFVYMPSSLALIFGWDYIEVSALGEYFRNRALFHDCKHYGGDDFVLSIFNFLRIIDVTKIIASGDGMDAFGKTIGHLPVLSSLYIERCSYFHDTCVESIMRSSALATVALKYVPGFFKAENTVRKDFQEFARKKPEFR</sequence>
<keyword evidence="3" id="KW-1185">Reference proteome</keyword>